<feature type="transmembrane region" description="Helical" evidence="1">
    <location>
        <begin position="171"/>
        <end position="193"/>
    </location>
</feature>
<dbReference type="Gene3D" id="1.20.1070.10">
    <property type="entry name" value="Rhodopsin 7-helix transmembrane proteins"/>
    <property type="match status" value="1"/>
</dbReference>
<sequence length="312" mass="34376">METANSHCRNDLFIYFKLFLLTGTAWLLQVIDGLFALSPFSYLVTIFNALQGLYIMISFVLNDRVKNMFRELGMNESDFVDTKCLSSCRLPLAMDDPSYGDPYGRTTQQTSTMQTIDQDNKNEALLARRNASVVVLWKHTMVSAGLSLFGVAVGIGNIVVGADSDDGRWHLSGGSLVPAILMAVCVIHGYFLCQIGKEKNCEQDIGTTAKCLFISHYTMNWIVLHAGLAFFALSIVGILWCSGAVTTYTTTNKKTRITTTHNTTCPNDETAAIATASLAVVDCVAITVCSIVGLVLYHLYFRYYGIKARGEY</sequence>
<name>A0A8W8MF04_MAGGI</name>
<dbReference type="PANTHER" id="PTHR45902:SF1">
    <property type="entry name" value="LATROPHILIN RECEPTOR-LIKE PROTEIN A"/>
    <property type="match status" value="1"/>
</dbReference>
<evidence type="ECO:0000256" key="1">
    <source>
        <dbReference type="SAM" id="Phobius"/>
    </source>
</evidence>
<keyword evidence="3" id="KW-1185">Reference proteome</keyword>
<organism evidence="2 3">
    <name type="scientific">Magallana gigas</name>
    <name type="common">Pacific oyster</name>
    <name type="synonym">Crassostrea gigas</name>
    <dbReference type="NCBI Taxonomy" id="29159"/>
    <lineage>
        <taxon>Eukaryota</taxon>
        <taxon>Metazoa</taxon>
        <taxon>Spiralia</taxon>
        <taxon>Lophotrochozoa</taxon>
        <taxon>Mollusca</taxon>
        <taxon>Bivalvia</taxon>
        <taxon>Autobranchia</taxon>
        <taxon>Pteriomorphia</taxon>
        <taxon>Ostreida</taxon>
        <taxon>Ostreoidea</taxon>
        <taxon>Ostreidae</taxon>
        <taxon>Magallana</taxon>
    </lineage>
</organism>
<feature type="transmembrane region" description="Helical" evidence="1">
    <location>
        <begin position="276"/>
        <end position="300"/>
    </location>
</feature>
<protein>
    <submittedName>
        <fullName evidence="2">Uncharacterized protein</fullName>
    </submittedName>
</protein>
<feature type="transmembrane region" description="Helical" evidence="1">
    <location>
        <begin position="222"/>
        <end position="245"/>
    </location>
</feature>
<evidence type="ECO:0000313" key="2">
    <source>
        <dbReference type="EnsemblMetazoa" id="G32690.8:cds"/>
    </source>
</evidence>
<evidence type="ECO:0000313" key="3">
    <source>
        <dbReference type="Proteomes" id="UP000005408"/>
    </source>
</evidence>
<dbReference type="PANTHER" id="PTHR45902">
    <property type="entry name" value="LATROPHILIN RECEPTOR-LIKE PROTEIN A"/>
    <property type="match status" value="1"/>
</dbReference>
<dbReference type="AlphaFoldDB" id="A0A8W8MF04"/>
<keyword evidence="1" id="KW-0472">Membrane</keyword>
<feature type="transmembrane region" description="Helical" evidence="1">
    <location>
        <begin position="12"/>
        <end position="28"/>
    </location>
</feature>
<keyword evidence="1" id="KW-0812">Transmembrane</keyword>
<dbReference type="InterPro" id="IPR053231">
    <property type="entry name" value="GPCR_LN-TM7"/>
</dbReference>
<proteinExistence type="predicted"/>
<accession>A0A8W8MF04</accession>
<reference evidence="2" key="1">
    <citation type="submission" date="2022-08" db="UniProtKB">
        <authorList>
            <consortium name="EnsemblMetazoa"/>
        </authorList>
    </citation>
    <scope>IDENTIFICATION</scope>
    <source>
        <strain evidence="2">05x7-T-G4-1.051#20</strain>
    </source>
</reference>
<dbReference type="Proteomes" id="UP000005408">
    <property type="component" value="Unassembled WGS sequence"/>
</dbReference>
<keyword evidence="1" id="KW-1133">Transmembrane helix</keyword>
<dbReference type="EnsemblMetazoa" id="G32690.8">
    <property type="protein sequence ID" value="G32690.8:cds"/>
    <property type="gene ID" value="G32690"/>
</dbReference>
<feature type="transmembrane region" description="Helical" evidence="1">
    <location>
        <begin position="135"/>
        <end position="159"/>
    </location>
</feature>
<feature type="transmembrane region" description="Helical" evidence="1">
    <location>
        <begin position="40"/>
        <end position="61"/>
    </location>
</feature>